<keyword evidence="1" id="KW-0732">Signal</keyword>
<evidence type="ECO:0000313" key="3">
    <source>
        <dbReference type="Proteomes" id="UP001178507"/>
    </source>
</evidence>
<gene>
    <name evidence="2" type="ORF">EVOR1521_LOCUS23423</name>
</gene>
<keyword evidence="3" id="KW-1185">Reference proteome</keyword>
<protein>
    <submittedName>
        <fullName evidence="2">Uncharacterized protein</fullName>
    </submittedName>
</protein>
<accession>A0AA36NAF1</accession>
<feature type="signal peptide" evidence="1">
    <location>
        <begin position="1"/>
        <end position="16"/>
    </location>
</feature>
<proteinExistence type="predicted"/>
<name>A0AA36NAF1_9DINO</name>
<dbReference type="EMBL" id="CAUJNA010003354">
    <property type="protein sequence ID" value="CAJ1399982.1"/>
    <property type="molecule type" value="Genomic_DNA"/>
</dbReference>
<evidence type="ECO:0000313" key="2">
    <source>
        <dbReference type="EMBL" id="CAJ1399982.1"/>
    </source>
</evidence>
<dbReference type="AlphaFoldDB" id="A0AA36NAF1"/>
<comment type="caution">
    <text evidence="2">The sequence shown here is derived from an EMBL/GenBank/DDBJ whole genome shotgun (WGS) entry which is preliminary data.</text>
</comment>
<organism evidence="2 3">
    <name type="scientific">Effrenium voratum</name>
    <dbReference type="NCBI Taxonomy" id="2562239"/>
    <lineage>
        <taxon>Eukaryota</taxon>
        <taxon>Sar</taxon>
        <taxon>Alveolata</taxon>
        <taxon>Dinophyceae</taxon>
        <taxon>Suessiales</taxon>
        <taxon>Symbiodiniaceae</taxon>
        <taxon>Effrenium</taxon>
    </lineage>
</organism>
<reference evidence="2" key="1">
    <citation type="submission" date="2023-08" db="EMBL/GenBank/DDBJ databases">
        <authorList>
            <person name="Chen Y."/>
            <person name="Shah S."/>
            <person name="Dougan E. K."/>
            <person name="Thang M."/>
            <person name="Chan C."/>
        </authorList>
    </citation>
    <scope>NUCLEOTIDE SEQUENCE</scope>
</reference>
<feature type="chain" id="PRO_5041214620" evidence="1">
    <location>
        <begin position="17"/>
        <end position="297"/>
    </location>
</feature>
<evidence type="ECO:0000256" key="1">
    <source>
        <dbReference type="SAM" id="SignalP"/>
    </source>
</evidence>
<dbReference type="Proteomes" id="UP001178507">
    <property type="component" value="Unassembled WGS sequence"/>
</dbReference>
<sequence>MRLAGILALTLVHGEAEDNATCVDLLTLPREDSSSQCYRGDCSCHLAVEEVVWQVLRPLEDGSAGLEYHSRTLTPTLGAWMDQAAAFLEGGEPLDAGFRAMWLELAVHPSALCQRAQTLLTQLWSVLAALAACFAAEVPDAGAGQSALCLEKLRITQALAHDHGGVWSRPFWLPLGNPLKDAAEFAVASRASSATRWQRVSPELMRNAYLDFNAIITALFKEVWTDEQTWLQQMEESYSAPASDGCDFTFYAVASLERLQAAAEYLASHQWSCFLTGGWSRTWTASSSSMALRCASA</sequence>